<evidence type="ECO:0000256" key="5">
    <source>
        <dbReference type="RuleBase" id="RU000688"/>
    </source>
</evidence>
<comment type="similarity">
    <text evidence="5">Belongs to the G-protein coupled receptor 1 family.</text>
</comment>
<feature type="non-terminal residue" evidence="8">
    <location>
        <position position="437"/>
    </location>
</feature>
<gene>
    <name evidence="8" type="ORF">MSPICULIGERA_LOCUS8329</name>
</gene>
<dbReference type="PANTHER" id="PTHR47760">
    <property type="entry name" value="G-PROTEIN COUPLED RECEPTOR B0563.6-LIKE PROTEIN-RELATED"/>
    <property type="match status" value="1"/>
</dbReference>
<keyword evidence="3 6" id="KW-1133">Transmembrane helix</keyword>
<comment type="caution">
    <text evidence="8">The sequence shown here is derived from an EMBL/GenBank/DDBJ whole genome shotgun (WGS) entry which is preliminary data.</text>
</comment>
<reference evidence="8" key="1">
    <citation type="submission" date="2023-06" db="EMBL/GenBank/DDBJ databases">
        <authorList>
            <person name="Delattre M."/>
        </authorList>
    </citation>
    <scope>NUCLEOTIDE SEQUENCE</scope>
    <source>
        <strain evidence="8">AF72</strain>
    </source>
</reference>
<accession>A0AA36CIU0</accession>
<feature type="transmembrane region" description="Helical" evidence="6">
    <location>
        <begin position="147"/>
        <end position="168"/>
    </location>
</feature>
<evidence type="ECO:0000259" key="7">
    <source>
        <dbReference type="PROSITE" id="PS50262"/>
    </source>
</evidence>
<keyword evidence="2 5" id="KW-0812">Transmembrane</keyword>
<dbReference type="Pfam" id="PF00001">
    <property type="entry name" value="7tm_1"/>
    <property type="match status" value="1"/>
</dbReference>
<dbReference type="InterPro" id="IPR053093">
    <property type="entry name" value="GPCR-like"/>
</dbReference>
<dbReference type="GO" id="GO:0016020">
    <property type="term" value="C:membrane"/>
    <property type="evidence" value="ECO:0007669"/>
    <property type="project" value="UniProtKB-SubCell"/>
</dbReference>
<comment type="subcellular location">
    <subcellularLocation>
        <location evidence="1">Membrane</location>
    </subcellularLocation>
</comment>
<dbReference type="PRINTS" id="PR00237">
    <property type="entry name" value="GPCRRHODOPSN"/>
</dbReference>
<feature type="transmembrane region" description="Helical" evidence="6">
    <location>
        <begin position="189"/>
        <end position="210"/>
    </location>
</feature>
<evidence type="ECO:0000256" key="4">
    <source>
        <dbReference type="ARBA" id="ARBA00023136"/>
    </source>
</evidence>
<feature type="transmembrane region" description="Helical" evidence="6">
    <location>
        <begin position="104"/>
        <end position="127"/>
    </location>
</feature>
<keyword evidence="4 6" id="KW-0472">Membrane</keyword>
<dbReference type="EMBL" id="CATQJA010002173">
    <property type="protein sequence ID" value="CAJ0569872.1"/>
    <property type="molecule type" value="Genomic_DNA"/>
</dbReference>
<evidence type="ECO:0000256" key="2">
    <source>
        <dbReference type="ARBA" id="ARBA00022692"/>
    </source>
</evidence>
<evidence type="ECO:0000256" key="6">
    <source>
        <dbReference type="SAM" id="Phobius"/>
    </source>
</evidence>
<feature type="domain" description="G-protein coupled receptors family 1 profile" evidence="7">
    <location>
        <begin position="74"/>
        <end position="355"/>
    </location>
</feature>
<keyword evidence="5" id="KW-0807">Transducer</keyword>
<feature type="transmembrane region" description="Helical" evidence="6">
    <location>
        <begin position="300"/>
        <end position="326"/>
    </location>
</feature>
<dbReference type="PROSITE" id="PS00237">
    <property type="entry name" value="G_PROTEIN_RECEP_F1_1"/>
    <property type="match status" value="1"/>
</dbReference>
<protein>
    <recommendedName>
        <fullName evidence="7">G-protein coupled receptors family 1 profile domain-containing protein</fullName>
    </recommendedName>
</protein>
<name>A0AA36CIU0_9BILA</name>
<feature type="transmembrane region" description="Helical" evidence="6">
    <location>
        <begin position="248"/>
        <end position="268"/>
    </location>
</feature>
<keyword evidence="5" id="KW-0297">G-protein coupled receptor</keyword>
<dbReference type="SUPFAM" id="SSF81321">
    <property type="entry name" value="Family A G protein-coupled receptor-like"/>
    <property type="match status" value="1"/>
</dbReference>
<keyword evidence="5" id="KW-0675">Receptor</keyword>
<proteinExistence type="inferred from homology"/>
<dbReference type="GO" id="GO:0004930">
    <property type="term" value="F:G protein-coupled receptor activity"/>
    <property type="evidence" value="ECO:0007669"/>
    <property type="project" value="UniProtKB-KW"/>
</dbReference>
<evidence type="ECO:0000313" key="8">
    <source>
        <dbReference type="EMBL" id="CAJ0569872.1"/>
    </source>
</evidence>
<sequence>MRMFVVTQPGLNSLCWAGAISALTPKISLKITRIELPAGAGTLASPLTTASTPTAVVSDWDGGEVLMAEVEYLAHVVAMPIVLTVGMVNQCLNIFTLLHLPSTAFLYLKASAVADILSILSFIPFLLRHADMHDNRSYPAMFYHAHLELPIINALIAASALCIVAMTVDRYLSVCHPITFFNSSESKKRTMVVIGSLYLTAFVVFFPSIWQKVVREDDTRLHTYSLERNTSVEQMKIFQFYLFFRELISRWGPIVILVILNAAMIRKLRKLDRKTLRRSIRQRSNNSGRSPREDRSRISVLLLVTATTFVICNLPASFLSIFIVSLPKNSTFWQVFRALSNLLQTTSYLYNFYLYALCSSEYREAFKKLIGCQQNRLLKIFNFLRATSTCTTQTSEDGPTKKGSSNIPLVNKPANGHCCPEVKIYNENEEMLGAVAM</sequence>
<evidence type="ECO:0000313" key="9">
    <source>
        <dbReference type="Proteomes" id="UP001177023"/>
    </source>
</evidence>
<dbReference type="Gene3D" id="1.20.1070.10">
    <property type="entry name" value="Rhodopsin 7-helix transmembrane proteins"/>
    <property type="match status" value="1"/>
</dbReference>
<dbReference type="PROSITE" id="PS50262">
    <property type="entry name" value="G_PROTEIN_RECEP_F1_2"/>
    <property type="match status" value="1"/>
</dbReference>
<keyword evidence="9" id="KW-1185">Reference proteome</keyword>
<dbReference type="Proteomes" id="UP001177023">
    <property type="component" value="Unassembled WGS sequence"/>
</dbReference>
<dbReference type="SMART" id="SM01381">
    <property type="entry name" value="7TM_GPCR_Srsx"/>
    <property type="match status" value="1"/>
</dbReference>
<dbReference type="CDD" id="cd14978">
    <property type="entry name" value="7tmA_FMRFamide_R-like"/>
    <property type="match status" value="1"/>
</dbReference>
<feature type="transmembrane region" description="Helical" evidence="6">
    <location>
        <begin position="72"/>
        <end position="92"/>
    </location>
</feature>
<dbReference type="InterPro" id="IPR017452">
    <property type="entry name" value="GPCR_Rhodpsn_7TM"/>
</dbReference>
<dbReference type="PANTHER" id="PTHR47760:SF3">
    <property type="entry name" value="G-PROTEIN COUPLED RECEPTOR AH9.1-RELATED"/>
    <property type="match status" value="1"/>
</dbReference>
<evidence type="ECO:0000256" key="3">
    <source>
        <dbReference type="ARBA" id="ARBA00022989"/>
    </source>
</evidence>
<dbReference type="AlphaFoldDB" id="A0AA36CIU0"/>
<feature type="transmembrane region" description="Helical" evidence="6">
    <location>
        <begin position="338"/>
        <end position="358"/>
    </location>
</feature>
<evidence type="ECO:0000256" key="1">
    <source>
        <dbReference type="ARBA" id="ARBA00004370"/>
    </source>
</evidence>
<organism evidence="8 9">
    <name type="scientific">Mesorhabditis spiculigera</name>
    <dbReference type="NCBI Taxonomy" id="96644"/>
    <lineage>
        <taxon>Eukaryota</taxon>
        <taxon>Metazoa</taxon>
        <taxon>Ecdysozoa</taxon>
        <taxon>Nematoda</taxon>
        <taxon>Chromadorea</taxon>
        <taxon>Rhabditida</taxon>
        <taxon>Rhabditina</taxon>
        <taxon>Rhabditomorpha</taxon>
        <taxon>Rhabditoidea</taxon>
        <taxon>Rhabditidae</taxon>
        <taxon>Mesorhabditinae</taxon>
        <taxon>Mesorhabditis</taxon>
    </lineage>
</organism>
<dbReference type="InterPro" id="IPR000276">
    <property type="entry name" value="GPCR_Rhodpsn"/>
</dbReference>